<name>A0AAV1SLP2_9ROSI</name>
<comment type="caution">
    <text evidence="1">The sequence shown here is derived from an EMBL/GenBank/DDBJ whole genome shotgun (WGS) entry which is preliminary data.</text>
</comment>
<proteinExistence type="predicted"/>
<keyword evidence="2" id="KW-1185">Reference proteome</keyword>
<sequence>MAKKIGRRQAMNGGLIRGSNPRVHTQAIGLSCRYILNHLPAINSRILKEQTLVSNNKEREENMAIRTSCCLNLSPPSSASTLPSSSTKNSQVAWFKNEKWRSQCVLGMACMVIGSVEMGGDLVSGHENLAMAREMQAVVESKENWKGPRWSDKRICPPWHQNSLETIVPENLPRPSSAHRRWPEVVGFSKNNAPAVKVIVIEGSNGCFSM</sequence>
<gene>
    <name evidence="1" type="ORF">DCAF_LOCUS24766</name>
</gene>
<dbReference type="PANTHER" id="PTHR37210:SF2">
    <property type="entry name" value="PROTEIN CHLOROPLAST VESICULATION"/>
    <property type="match status" value="1"/>
</dbReference>
<dbReference type="PANTHER" id="PTHR37210">
    <property type="entry name" value="EXPRESSED PROTEIN"/>
    <property type="match status" value="1"/>
</dbReference>
<protein>
    <submittedName>
        <fullName evidence="1">Uncharacterized protein</fullName>
    </submittedName>
</protein>
<accession>A0AAV1SLP2</accession>
<evidence type="ECO:0000313" key="1">
    <source>
        <dbReference type="EMBL" id="CAK7353514.1"/>
    </source>
</evidence>
<reference evidence="1 2" key="1">
    <citation type="submission" date="2024-01" db="EMBL/GenBank/DDBJ databases">
        <authorList>
            <person name="Waweru B."/>
        </authorList>
    </citation>
    <scope>NUCLEOTIDE SEQUENCE [LARGE SCALE GENOMIC DNA]</scope>
</reference>
<dbReference type="EMBL" id="CAWUPB010001194">
    <property type="protein sequence ID" value="CAK7353514.1"/>
    <property type="molecule type" value="Genomic_DNA"/>
</dbReference>
<organism evidence="1 2">
    <name type="scientific">Dovyalis caffra</name>
    <dbReference type="NCBI Taxonomy" id="77055"/>
    <lineage>
        <taxon>Eukaryota</taxon>
        <taxon>Viridiplantae</taxon>
        <taxon>Streptophyta</taxon>
        <taxon>Embryophyta</taxon>
        <taxon>Tracheophyta</taxon>
        <taxon>Spermatophyta</taxon>
        <taxon>Magnoliopsida</taxon>
        <taxon>eudicotyledons</taxon>
        <taxon>Gunneridae</taxon>
        <taxon>Pentapetalae</taxon>
        <taxon>rosids</taxon>
        <taxon>fabids</taxon>
        <taxon>Malpighiales</taxon>
        <taxon>Salicaceae</taxon>
        <taxon>Flacourtieae</taxon>
        <taxon>Dovyalis</taxon>
    </lineage>
</organism>
<dbReference type="AlphaFoldDB" id="A0AAV1SLP2"/>
<dbReference type="Proteomes" id="UP001314170">
    <property type="component" value="Unassembled WGS sequence"/>
</dbReference>
<dbReference type="InterPro" id="IPR053350">
    <property type="entry name" value="CV_Inducer"/>
</dbReference>
<evidence type="ECO:0000313" key="2">
    <source>
        <dbReference type="Proteomes" id="UP001314170"/>
    </source>
</evidence>